<keyword evidence="2" id="KW-0067">ATP-binding</keyword>
<keyword evidence="1" id="KW-0812">Transmembrane</keyword>
<evidence type="ECO:0000313" key="2">
    <source>
        <dbReference type="EMBL" id="QIA66191.1"/>
    </source>
</evidence>
<keyword evidence="2" id="KW-0547">Nucleotide-binding</keyword>
<dbReference type="InterPro" id="IPR031582">
    <property type="entry name" value="TadF"/>
</dbReference>
<dbReference type="AlphaFoldDB" id="A0A7Z2T8I1"/>
<organism evidence="2 3">
    <name type="scientific">Vibrio astriarenae</name>
    <dbReference type="NCBI Taxonomy" id="1481923"/>
    <lineage>
        <taxon>Bacteria</taxon>
        <taxon>Pseudomonadati</taxon>
        <taxon>Pseudomonadota</taxon>
        <taxon>Gammaproteobacteria</taxon>
        <taxon>Vibrionales</taxon>
        <taxon>Vibrionaceae</taxon>
        <taxon>Vibrio</taxon>
    </lineage>
</organism>
<dbReference type="KEGG" id="vas:GT360_20140"/>
<dbReference type="EMBL" id="CP047476">
    <property type="protein sequence ID" value="QIA66191.1"/>
    <property type="molecule type" value="Genomic_DNA"/>
</dbReference>
<gene>
    <name evidence="2" type="ORF">GT360_20140</name>
</gene>
<feature type="transmembrane region" description="Helical" evidence="1">
    <location>
        <begin position="15"/>
        <end position="34"/>
    </location>
</feature>
<keyword evidence="1" id="KW-1133">Transmembrane helix</keyword>
<sequence>MSSISTKRGNFTVEFAIVGVFFSLLFAFSGDVIIKLSYKGKLDRLSFSAASILKEKTQLYDTRVFDPSMPVPTFSDDAKEVVDIVTSSLERSISAFDINQFNYTIEALTYSGTDVVESFLTEASGGCSPSQNLEMLDNGGNLSVVSSWGRRTPIYRVTLCYDTNNWIGSLLGTDFTRVSSSSVIIGR</sequence>
<dbReference type="Proteomes" id="UP000464262">
    <property type="component" value="Chromosome 2"/>
</dbReference>
<keyword evidence="3" id="KW-1185">Reference proteome</keyword>
<proteinExistence type="predicted"/>
<dbReference type="GO" id="GO:0005524">
    <property type="term" value="F:ATP binding"/>
    <property type="evidence" value="ECO:0007669"/>
    <property type="project" value="UniProtKB-KW"/>
</dbReference>
<reference evidence="2 3" key="1">
    <citation type="submission" date="2020-01" db="EMBL/GenBank/DDBJ databases">
        <title>Whole genome and functional gene identification of agarase of Vibrio HN897.</title>
        <authorList>
            <person name="Liu Y."/>
            <person name="Zhao Z."/>
        </authorList>
    </citation>
    <scope>NUCLEOTIDE SEQUENCE [LARGE SCALE GENOMIC DNA]</scope>
    <source>
        <strain evidence="2 3">HN897</strain>
    </source>
</reference>
<evidence type="ECO:0000256" key="1">
    <source>
        <dbReference type="SAM" id="Phobius"/>
    </source>
</evidence>
<protein>
    <submittedName>
        <fullName evidence="2">ATP-binding protein</fullName>
    </submittedName>
</protein>
<evidence type="ECO:0000313" key="3">
    <source>
        <dbReference type="Proteomes" id="UP000464262"/>
    </source>
</evidence>
<accession>A0A7Z2T8I1</accession>
<keyword evidence="1" id="KW-0472">Membrane</keyword>
<name>A0A7Z2T8I1_9VIBR</name>
<dbReference type="Pfam" id="PF16964">
    <property type="entry name" value="TadF"/>
    <property type="match status" value="1"/>
</dbReference>